<keyword evidence="3" id="KW-1003">Cell membrane</keyword>
<evidence type="ECO:0000256" key="7">
    <source>
        <dbReference type="ARBA" id="ARBA00023136"/>
    </source>
</evidence>
<keyword evidence="2" id="KW-0813">Transport</keyword>
<reference evidence="9 10" key="1">
    <citation type="submission" date="2014-10" db="EMBL/GenBank/DDBJ databases">
        <title>Draft genome sequence of Pseudomonas chlororaphis EA105.</title>
        <authorList>
            <person name="McCully L.M."/>
            <person name="Bitzer A.S."/>
            <person name="Spence C."/>
            <person name="Bais H."/>
            <person name="Silby M.W."/>
        </authorList>
    </citation>
    <scope>NUCLEOTIDE SEQUENCE [LARGE SCALE GENOMIC DNA]</scope>
    <source>
        <strain evidence="9 10">EA105</strain>
    </source>
</reference>
<feature type="transmembrane region" description="Helical" evidence="8">
    <location>
        <begin position="22"/>
        <end position="43"/>
    </location>
</feature>
<accession>A0A0A6FBJ8</accession>
<feature type="transmembrane region" description="Helical" evidence="8">
    <location>
        <begin position="156"/>
        <end position="176"/>
    </location>
</feature>
<sequence>MNRSAALSNTLMLTLLLGTSDSLAGALVALLMFASVVGLYGLCMPVLRSRLTGTSALLASLLLAATFSSCANLLAQRWFLPWQQTFGLYVGLIALQCVVLEHNGFWRQSRVEHLKRCSMFGGLMLLLAGLRELSGYGSLGRGLSEYWPGFVVFSQGLHLITLIPGAFILLALLLAARRALTRPHSISKETHRP</sequence>
<evidence type="ECO:0000313" key="10">
    <source>
        <dbReference type="Proteomes" id="UP000030564"/>
    </source>
</evidence>
<name>A0A0A6FBJ8_9PSED</name>
<protein>
    <submittedName>
        <fullName evidence="9">NADH:quinone oxidoreductase</fullName>
    </submittedName>
</protein>
<evidence type="ECO:0000256" key="2">
    <source>
        <dbReference type="ARBA" id="ARBA00022448"/>
    </source>
</evidence>
<dbReference type="PANTHER" id="PTHR30586">
    <property type="entry name" value="ELECTRON TRANSPORT COMPLEX PROTEIN RNFE"/>
    <property type="match status" value="1"/>
</dbReference>
<keyword evidence="6 8" id="KW-1133">Transmembrane helix</keyword>
<dbReference type="Proteomes" id="UP000030564">
    <property type="component" value="Unassembled WGS sequence"/>
</dbReference>
<feature type="transmembrane region" description="Helical" evidence="8">
    <location>
        <begin position="117"/>
        <end position="136"/>
    </location>
</feature>
<feature type="transmembrane region" description="Helical" evidence="8">
    <location>
        <begin position="86"/>
        <end position="105"/>
    </location>
</feature>
<keyword evidence="5" id="KW-1278">Translocase</keyword>
<proteinExistence type="predicted"/>
<organism evidence="9 10">
    <name type="scientific">Pseudomonas chlororaphis</name>
    <dbReference type="NCBI Taxonomy" id="587753"/>
    <lineage>
        <taxon>Bacteria</taxon>
        <taxon>Pseudomonadati</taxon>
        <taxon>Pseudomonadota</taxon>
        <taxon>Gammaproteobacteria</taxon>
        <taxon>Pseudomonadales</taxon>
        <taxon>Pseudomonadaceae</taxon>
        <taxon>Pseudomonas</taxon>
    </lineage>
</organism>
<keyword evidence="3" id="KW-0997">Cell inner membrane</keyword>
<evidence type="ECO:0000256" key="1">
    <source>
        <dbReference type="ARBA" id="ARBA00004127"/>
    </source>
</evidence>
<keyword evidence="4 8" id="KW-0812">Transmembrane</keyword>
<evidence type="ECO:0000256" key="6">
    <source>
        <dbReference type="ARBA" id="ARBA00022989"/>
    </source>
</evidence>
<comment type="subcellular location">
    <subcellularLocation>
        <location evidence="1">Endomembrane system</location>
        <topology evidence="1">Multi-pass membrane protein</topology>
    </subcellularLocation>
</comment>
<evidence type="ECO:0000313" key="9">
    <source>
        <dbReference type="EMBL" id="KHA70166.1"/>
    </source>
</evidence>
<dbReference type="PANTHER" id="PTHR30586:SF0">
    <property type="entry name" value="ION-TRANSLOCATING OXIDOREDUCTASE COMPLEX SUBUNIT E"/>
    <property type="match status" value="1"/>
</dbReference>
<comment type="caution">
    <text evidence="9">The sequence shown here is derived from an EMBL/GenBank/DDBJ whole genome shotgun (WGS) entry which is preliminary data.</text>
</comment>
<keyword evidence="7 8" id="KW-0472">Membrane</keyword>
<dbReference type="PIRSF" id="PIRSF006102">
    <property type="entry name" value="NQR_DE"/>
    <property type="match status" value="1"/>
</dbReference>
<dbReference type="EMBL" id="JSFK01000044">
    <property type="protein sequence ID" value="KHA70166.1"/>
    <property type="molecule type" value="Genomic_DNA"/>
</dbReference>
<dbReference type="AlphaFoldDB" id="A0A0A6FBJ8"/>
<dbReference type="GO" id="GO:0005886">
    <property type="term" value="C:plasma membrane"/>
    <property type="evidence" value="ECO:0007669"/>
    <property type="project" value="TreeGrafter"/>
</dbReference>
<gene>
    <name evidence="9" type="ORF">NZ35_26990</name>
</gene>
<dbReference type="PATRIC" id="fig|587753.9.peg.4755"/>
<dbReference type="Pfam" id="PF02508">
    <property type="entry name" value="Rnf-Nqr"/>
    <property type="match status" value="1"/>
</dbReference>
<evidence type="ECO:0000256" key="3">
    <source>
        <dbReference type="ARBA" id="ARBA00022519"/>
    </source>
</evidence>
<dbReference type="InterPro" id="IPR003667">
    <property type="entry name" value="NqrDE/RnfAE"/>
</dbReference>
<evidence type="ECO:0000256" key="8">
    <source>
        <dbReference type="SAM" id="Phobius"/>
    </source>
</evidence>
<evidence type="ECO:0000256" key="5">
    <source>
        <dbReference type="ARBA" id="ARBA00022967"/>
    </source>
</evidence>
<dbReference type="GO" id="GO:0012505">
    <property type="term" value="C:endomembrane system"/>
    <property type="evidence" value="ECO:0007669"/>
    <property type="project" value="UniProtKB-SubCell"/>
</dbReference>
<evidence type="ECO:0000256" key="4">
    <source>
        <dbReference type="ARBA" id="ARBA00022692"/>
    </source>
</evidence>
<dbReference type="OrthoDB" id="7028957at2"/>
<feature type="transmembrane region" description="Helical" evidence="8">
    <location>
        <begin position="55"/>
        <end position="74"/>
    </location>
</feature>